<keyword evidence="5" id="KW-1185">Reference proteome</keyword>
<dbReference type="EMBL" id="KQ085921">
    <property type="protein sequence ID" value="KLO16013.1"/>
    <property type="molecule type" value="Genomic_DNA"/>
</dbReference>
<feature type="compositionally biased region" description="Polar residues" evidence="1">
    <location>
        <begin position="589"/>
        <end position="598"/>
    </location>
</feature>
<feature type="region of interest" description="Disordered" evidence="1">
    <location>
        <begin position="505"/>
        <end position="607"/>
    </location>
</feature>
<feature type="compositionally biased region" description="Low complexity" evidence="1">
    <location>
        <begin position="438"/>
        <end position="448"/>
    </location>
</feature>
<organism evidence="4 5">
    <name type="scientific">Schizopora paradoxa</name>
    <dbReference type="NCBI Taxonomy" id="27342"/>
    <lineage>
        <taxon>Eukaryota</taxon>
        <taxon>Fungi</taxon>
        <taxon>Dikarya</taxon>
        <taxon>Basidiomycota</taxon>
        <taxon>Agaricomycotina</taxon>
        <taxon>Agaricomycetes</taxon>
        <taxon>Hymenochaetales</taxon>
        <taxon>Schizoporaceae</taxon>
        <taxon>Schizopora</taxon>
    </lineage>
</organism>
<keyword evidence="3" id="KW-0732">Signal</keyword>
<dbReference type="InParanoid" id="A0A0H2S2N2"/>
<name>A0A0H2S2N2_9AGAM</name>
<feature type="transmembrane region" description="Helical" evidence="2">
    <location>
        <begin position="177"/>
        <end position="199"/>
    </location>
</feature>
<feature type="compositionally biased region" description="Polar residues" evidence="1">
    <location>
        <begin position="569"/>
        <end position="579"/>
    </location>
</feature>
<feature type="signal peptide" evidence="3">
    <location>
        <begin position="1"/>
        <end position="31"/>
    </location>
</feature>
<dbReference type="OrthoDB" id="2576311at2759"/>
<feature type="compositionally biased region" description="Low complexity" evidence="1">
    <location>
        <begin position="558"/>
        <end position="568"/>
    </location>
</feature>
<feature type="compositionally biased region" description="Polar residues" evidence="1">
    <location>
        <begin position="515"/>
        <end position="528"/>
    </location>
</feature>
<feature type="chain" id="PRO_5005201983" evidence="3">
    <location>
        <begin position="32"/>
        <end position="607"/>
    </location>
</feature>
<dbReference type="AlphaFoldDB" id="A0A0H2S2N2"/>
<evidence type="ECO:0000256" key="1">
    <source>
        <dbReference type="SAM" id="MobiDB-lite"/>
    </source>
</evidence>
<evidence type="ECO:0000313" key="4">
    <source>
        <dbReference type="EMBL" id="KLO16013.1"/>
    </source>
</evidence>
<gene>
    <name evidence="4" type="ORF">SCHPADRAFT_938202</name>
</gene>
<keyword evidence="2" id="KW-1133">Transmembrane helix</keyword>
<feature type="region of interest" description="Disordered" evidence="1">
    <location>
        <begin position="306"/>
        <end position="325"/>
    </location>
</feature>
<keyword evidence="2" id="KW-0812">Transmembrane</keyword>
<feature type="region of interest" description="Disordered" evidence="1">
    <location>
        <begin position="334"/>
        <end position="451"/>
    </location>
</feature>
<sequence>MDPISRLGARRRISVFNTCLLISLVATWAQGQQTATCTPSNSWLDNVDGQSPCAVATALLLACAGVDSSSIPPLPTGQGSYSNDLPQCSCNTVMYNLYSACAYCQGGEPSDFRTWTQNCLSSSTPIAYMSFPNLSLGATVKTPLWAFTNVTSDGTFDLISIQDAVRPVSHKWSTIQILLPILVAGLTLLIGGLVAFFVFRRLRRGYNPIHDHSRTASADQLSSYTYSHHSHRSKRSISSTESKRSRPKQHAWEQANLKPSKKFGIFAPSIRKVRSTDRVAGWSITEENEGGTHSRALSASSLPLINEEPEVGPSNAASSSTASAVVNGDQSFLPLRRTKHGSPPRPAGDTNGNAKHVAPPPSTVPSTGALPLIRDSPDVNLSNSRPARGVGGARPPLVHIVSSPPSRGFHIDDTDSAKSPGAADQPAGDLRPVPHPLATTTTTAAAAAPRSENSVVLISRRPGENFTIPSSSMPVSPTSDDDWETVATSRESRVIQSRRWPAAFSDSSPILPESFTRSSGPSNAQAISSPEDDNEAMLPPSVRAAGYAPTAWQGRGSGSTSQPSSHSSAYTVPNPFTFNSRRENPLRGTFTQSTSANPNRKPFDIDE</sequence>
<protein>
    <submittedName>
        <fullName evidence="4">Uncharacterized protein</fullName>
    </submittedName>
</protein>
<feature type="region of interest" description="Disordered" evidence="1">
    <location>
        <begin position="220"/>
        <end position="253"/>
    </location>
</feature>
<evidence type="ECO:0000313" key="5">
    <source>
        <dbReference type="Proteomes" id="UP000053477"/>
    </source>
</evidence>
<evidence type="ECO:0000256" key="2">
    <source>
        <dbReference type="SAM" id="Phobius"/>
    </source>
</evidence>
<reference evidence="4 5" key="1">
    <citation type="submission" date="2015-04" db="EMBL/GenBank/DDBJ databases">
        <title>Complete genome sequence of Schizopora paradoxa KUC8140, a cosmopolitan wood degrader in East Asia.</title>
        <authorList>
            <consortium name="DOE Joint Genome Institute"/>
            <person name="Min B."/>
            <person name="Park H."/>
            <person name="Jang Y."/>
            <person name="Kim J.-J."/>
            <person name="Kim K.H."/>
            <person name="Pangilinan J."/>
            <person name="Lipzen A."/>
            <person name="Riley R."/>
            <person name="Grigoriev I.V."/>
            <person name="Spatafora J.W."/>
            <person name="Choi I.-G."/>
        </authorList>
    </citation>
    <scope>NUCLEOTIDE SEQUENCE [LARGE SCALE GENOMIC DNA]</scope>
    <source>
        <strain evidence="4 5">KUC8140</strain>
    </source>
</reference>
<accession>A0A0H2S2N2</accession>
<proteinExistence type="predicted"/>
<dbReference type="Proteomes" id="UP000053477">
    <property type="component" value="Unassembled WGS sequence"/>
</dbReference>
<evidence type="ECO:0000256" key="3">
    <source>
        <dbReference type="SAM" id="SignalP"/>
    </source>
</evidence>
<keyword evidence="2" id="KW-0472">Membrane</keyword>
<feature type="compositionally biased region" description="Low complexity" evidence="1">
    <location>
        <begin position="314"/>
        <end position="324"/>
    </location>
</feature>